<dbReference type="InterPro" id="IPR036736">
    <property type="entry name" value="ACP-like_sf"/>
</dbReference>
<feature type="domain" description="Carrier" evidence="3">
    <location>
        <begin position="1"/>
        <end position="76"/>
    </location>
</feature>
<evidence type="ECO:0000256" key="1">
    <source>
        <dbReference type="ARBA" id="ARBA00022450"/>
    </source>
</evidence>
<dbReference type="InterPro" id="IPR009081">
    <property type="entry name" value="PP-bd_ACP"/>
</dbReference>
<dbReference type="InterPro" id="IPR006162">
    <property type="entry name" value="Ppantetheine_attach_site"/>
</dbReference>
<dbReference type="AlphaFoldDB" id="A0A841DH13"/>
<dbReference type="SMART" id="SM00823">
    <property type="entry name" value="PKS_PP"/>
    <property type="match status" value="1"/>
</dbReference>
<dbReference type="GO" id="GO:0005737">
    <property type="term" value="C:cytoplasm"/>
    <property type="evidence" value="ECO:0007669"/>
    <property type="project" value="TreeGrafter"/>
</dbReference>
<reference evidence="4 5" key="1">
    <citation type="submission" date="2020-08" db="EMBL/GenBank/DDBJ databases">
        <title>Sequencing the genomes of 1000 actinobacteria strains.</title>
        <authorList>
            <person name="Klenk H.-P."/>
        </authorList>
    </citation>
    <scope>NUCLEOTIDE SEQUENCE [LARGE SCALE GENOMIC DNA]</scope>
    <source>
        <strain evidence="4 5">DSM 17294</strain>
    </source>
</reference>
<dbReference type="SUPFAM" id="SSF47336">
    <property type="entry name" value="ACP-like"/>
    <property type="match status" value="1"/>
</dbReference>
<dbReference type="PANTHER" id="PTHR45527:SF1">
    <property type="entry name" value="FATTY ACID SYNTHASE"/>
    <property type="match status" value="1"/>
</dbReference>
<dbReference type="GO" id="GO:0031177">
    <property type="term" value="F:phosphopantetheine binding"/>
    <property type="evidence" value="ECO:0007669"/>
    <property type="project" value="InterPro"/>
</dbReference>
<dbReference type="Gene3D" id="1.10.1200.10">
    <property type="entry name" value="ACP-like"/>
    <property type="match status" value="1"/>
</dbReference>
<dbReference type="PANTHER" id="PTHR45527">
    <property type="entry name" value="NONRIBOSOMAL PEPTIDE SYNTHETASE"/>
    <property type="match status" value="1"/>
</dbReference>
<gene>
    <name evidence="4" type="ORF">HDA44_001133</name>
</gene>
<evidence type="ECO:0000313" key="5">
    <source>
        <dbReference type="Proteomes" id="UP000558997"/>
    </source>
</evidence>
<sequence>MTESEVQVAVAEVWAEVLGVEGASDARDFFELGGDSLKAIELLFALEQRVGVEVDAGQLLEHPSLGELQDYVASQSR</sequence>
<comment type="caution">
    <text evidence="4">The sequence shown here is derived from an EMBL/GenBank/DDBJ whole genome shotgun (WGS) entry which is preliminary data.</text>
</comment>
<dbReference type="GO" id="GO:0044550">
    <property type="term" value="P:secondary metabolite biosynthetic process"/>
    <property type="evidence" value="ECO:0007669"/>
    <property type="project" value="TreeGrafter"/>
</dbReference>
<keyword evidence="1" id="KW-0596">Phosphopantetheine</keyword>
<protein>
    <submittedName>
        <fullName evidence="4">Acyl carrier protein</fullName>
    </submittedName>
</protein>
<keyword evidence="5" id="KW-1185">Reference proteome</keyword>
<dbReference type="PROSITE" id="PS50075">
    <property type="entry name" value="CARRIER"/>
    <property type="match status" value="1"/>
</dbReference>
<proteinExistence type="predicted"/>
<dbReference type="RefSeq" id="WP_184831936.1">
    <property type="nucleotide sequence ID" value="NZ_BAAAVN010000011.1"/>
</dbReference>
<dbReference type="EMBL" id="JACHNF010000001">
    <property type="protein sequence ID" value="MBB5977792.1"/>
    <property type="molecule type" value="Genomic_DNA"/>
</dbReference>
<name>A0A841DH13_9ACTN</name>
<dbReference type="PROSITE" id="PS00012">
    <property type="entry name" value="PHOSPHOPANTETHEINE"/>
    <property type="match status" value="1"/>
</dbReference>
<accession>A0A841DH13</accession>
<evidence type="ECO:0000256" key="2">
    <source>
        <dbReference type="ARBA" id="ARBA00022553"/>
    </source>
</evidence>
<evidence type="ECO:0000259" key="3">
    <source>
        <dbReference type="PROSITE" id="PS50075"/>
    </source>
</evidence>
<dbReference type="GO" id="GO:0043041">
    <property type="term" value="P:amino acid activation for nonribosomal peptide biosynthetic process"/>
    <property type="evidence" value="ECO:0007669"/>
    <property type="project" value="TreeGrafter"/>
</dbReference>
<dbReference type="Pfam" id="PF00550">
    <property type="entry name" value="PP-binding"/>
    <property type="match status" value="1"/>
</dbReference>
<organism evidence="4 5">
    <name type="scientific">Kribbella solani</name>
    <dbReference type="NCBI Taxonomy" id="236067"/>
    <lineage>
        <taxon>Bacteria</taxon>
        <taxon>Bacillati</taxon>
        <taxon>Actinomycetota</taxon>
        <taxon>Actinomycetes</taxon>
        <taxon>Propionibacteriales</taxon>
        <taxon>Kribbellaceae</taxon>
        <taxon>Kribbella</taxon>
    </lineage>
</organism>
<dbReference type="InterPro" id="IPR020806">
    <property type="entry name" value="PKS_PP-bd"/>
</dbReference>
<evidence type="ECO:0000313" key="4">
    <source>
        <dbReference type="EMBL" id="MBB5977792.1"/>
    </source>
</evidence>
<keyword evidence="2" id="KW-0597">Phosphoprotein</keyword>
<dbReference type="Proteomes" id="UP000558997">
    <property type="component" value="Unassembled WGS sequence"/>
</dbReference>